<comment type="subcellular location">
    <subcellularLocation>
        <location evidence="1 10">Nucleus</location>
    </subcellularLocation>
</comment>
<sequence>FSLMGKPSTSSSSSSNSRRRTHNNSSYLSSSITHQNIDEQQHLHPDLNLGLSISTSTGHWQPFQHQRGGEVNDCADYGSFFVKVYMEGIPIGRKLNLLAHNCYQELVNTLEHMFDTTILWGTEMDGMQSERCHVLTYEDGEGDLIMVGDVPWEMFLSSVKRLKITRVDTFGC</sequence>
<dbReference type="Gene3D" id="3.10.20.90">
    <property type="entry name" value="Phosphatidylinositol 3-kinase Catalytic Subunit, Chain A, domain 1"/>
    <property type="match status" value="1"/>
</dbReference>
<keyword evidence="4 10" id="KW-0678">Repressor</keyword>
<keyword evidence="6 10" id="KW-0804">Transcription</keyword>
<evidence type="ECO:0000256" key="2">
    <source>
        <dbReference type="ARBA" id="ARBA00006728"/>
    </source>
</evidence>
<evidence type="ECO:0000256" key="10">
    <source>
        <dbReference type="RuleBase" id="RU004549"/>
    </source>
</evidence>
<evidence type="ECO:0000256" key="6">
    <source>
        <dbReference type="ARBA" id="ARBA00023163"/>
    </source>
</evidence>
<protein>
    <recommendedName>
        <fullName evidence="10">Auxin-induced protein</fullName>
    </recommendedName>
</protein>
<comment type="similarity">
    <text evidence="2 10">Belongs to the Aux/IAA family.</text>
</comment>
<comment type="subunit">
    <text evidence="3 10">Homodimers and heterodimers.</text>
</comment>
<dbReference type="InterPro" id="IPR053793">
    <property type="entry name" value="PB1-like"/>
</dbReference>
<feature type="non-terminal residue" evidence="13">
    <location>
        <position position="1"/>
    </location>
</feature>
<evidence type="ECO:0000256" key="3">
    <source>
        <dbReference type="ARBA" id="ARBA00011726"/>
    </source>
</evidence>
<name>A0A9D4WDM5_PEA</name>
<evidence type="ECO:0000256" key="7">
    <source>
        <dbReference type="ARBA" id="ARBA00023242"/>
    </source>
</evidence>
<evidence type="ECO:0000256" key="9">
    <source>
        <dbReference type="ARBA" id="ARBA00025283"/>
    </source>
</evidence>
<dbReference type="InterPro" id="IPR003311">
    <property type="entry name" value="AUX_IAA"/>
</dbReference>
<keyword evidence="7 10" id="KW-0539">Nucleus</keyword>
<reference evidence="13 14" key="1">
    <citation type="journal article" date="2022" name="Nat. Genet.">
        <title>Improved pea reference genome and pan-genome highlight genomic features and evolutionary characteristics.</title>
        <authorList>
            <person name="Yang T."/>
            <person name="Liu R."/>
            <person name="Luo Y."/>
            <person name="Hu S."/>
            <person name="Wang D."/>
            <person name="Wang C."/>
            <person name="Pandey M.K."/>
            <person name="Ge S."/>
            <person name="Xu Q."/>
            <person name="Li N."/>
            <person name="Li G."/>
            <person name="Huang Y."/>
            <person name="Saxena R.K."/>
            <person name="Ji Y."/>
            <person name="Li M."/>
            <person name="Yan X."/>
            <person name="He Y."/>
            <person name="Liu Y."/>
            <person name="Wang X."/>
            <person name="Xiang C."/>
            <person name="Varshney R.K."/>
            <person name="Ding H."/>
            <person name="Gao S."/>
            <person name="Zong X."/>
        </authorList>
    </citation>
    <scope>NUCLEOTIDE SEQUENCE [LARGE SCALE GENOMIC DNA]</scope>
    <source>
        <strain evidence="13 14">cv. Zhongwan 6</strain>
    </source>
</reference>
<feature type="region of interest" description="Disordered" evidence="11">
    <location>
        <begin position="1"/>
        <end position="25"/>
    </location>
</feature>
<feature type="domain" description="PB1" evidence="12">
    <location>
        <begin position="79"/>
        <end position="169"/>
    </location>
</feature>
<comment type="caution">
    <text evidence="13">The sequence shown here is derived from an EMBL/GenBank/DDBJ whole genome shotgun (WGS) entry which is preliminary data.</text>
</comment>
<dbReference type="SUPFAM" id="SSF54277">
    <property type="entry name" value="CAD &amp; PB1 domains"/>
    <property type="match status" value="1"/>
</dbReference>
<dbReference type="GO" id="GO:0006355">
    <property type="term" value="P:regulation of DNA-templated transcription"/>
    <property type="evidence" value="ECO:0007669"/>
    <property type="project" value="InterPro"/>
</dbReference>
<dbReference type="Pfam" id="PF02309">
    <property type="entry name" value="AUX_IAA"/>
    <property type="match status" value="1"/>
</dbReference>
<keyword evidence="8 10" id="KW-0927">Auxin signaling pathway</keyword>
<keyword evidence="14" id="KW-1185">Reference proteome</keyword>
<keyword evidence="5 10" id="KW-0805">Transcription regulation</keyword>
<dbReference type="SMR" id="A0A9D4WDM5"/>
<dbReference type="Gramene" id="Psat06G0432300-T1">
    <property type="protein sequence ID" value="KAI5398890.1"/>
    <property type="gene ID" value="KIW84_064323"/>
</dbReference>
<evidence type="ECO:0000256" key="4">
    <source>
        <dbReference type="ARBA" id="ARBA00022491"/>
    </source>
</evidence>
<dbReference type="PROSITE" id="PS51745">
    <property type="entry name" value="PB1"/>
    <property type="match status" value="1"/>
</dbReference>
<dbReference type="GO" id="GO:0009734">
    <property type="term" value="P:auxin-activated signaling pathway"/>
    <property type="evidence" value="ECO:0007669"/>
    <property type="project" value="UniProtKB-UniRule"/>
</dbReference>
<dbReference type="EMBL" id="JAMSHJ010000006">
    <property type="protein sequence ID" value="KAI5398890.1"/>
    <property type="molecule type" value="Genomic_DNA"/>
</dbReference>
<dbReference type="AlphaFoldDB" id="A0A9D4WDM5"/>
<evidence type="ECO:0000256" key="8">
    <source>
        <dbReference type="ARBA" id="ARBA00023294"/>
    </source>
</evidence>
<dbReference type="GO" id="GO:0005634">
    <property type="term" value="C:nucleus"/>
    <property type="evidence" value="ECO:0007669"/>
    <property type="project" value="UniProtKB-SubCell"/>
</dbReference>
<evidence type="ECO:0000259" key="12">
    <source>
        <dbReference type="PROSITE" id="PS51745"/>
    </source>
</evidence>
<evidence type="ECO:0000313" key="14">
    <source>
        <dbReference type="Proteomes" id="UP001058974"/>
    </source>
</evidence>
<gene>
    <name evidence="13" type="ORF">KIW84_064323</name>
</gene>
<proteinExistence type="inferred from homology"/>
<organism evidence="13 14">
    <name type="scientific">Pisum sativum</name>
    <name type="common">Garden pea</name>
    <name type="synonym">Lathyrus oleraceus</name>
    <dbReference type="NCBI Taxonomy" id="3888"/>
    <lineage>
        <taxon>Eukaryota</taxon>
        <taxon>Viridiplantae</taxon>
        <taxon>Streptophyta</taxon>
        <taxon>Embryophyta</taxon>
        <taxon>Tracheophyta</taxon>
        <taxon>Spermatophyta</taxon>
        <taxon>Magnoliopsida</taxon>
        <taxon>eudicotyledons</taxon>
        <taxon>Gunneridae</taxon>
        <taxon>Pentapetalae</taxon>
        <taxon>rosids</taxon>
        <taxon>fabids</taxon>
        <taxon>Fabales</taxon>
        <taxon>Fabaceae</taxon>
        <taxon>Papilionoideae</taxon>
        <taxon>50 kb inversion clade</taxon>
        <taxon>NPAAA clade</taxon>
        <taxon>Hologalegina</taxon>
        <taxon>IRL clade</taxon>
        <taxon>Fabeae</taxon>
        <taxon>Lathyrus</taxon>
    </lineage>
</organism>
<accession>A0A9D4WDM5</accession>
<dbReference type="PANTHER" id="PTHR31734:SF161">
    <property type="entry name" value="AUXIN-INDUCED PROTEIN"/>
    <property type="match status" value="1"/>
</dbReference>
<dbReference type="Proteomes" id="UP001058974">
    <property type="component" value="Chromosome 6"/>
</dbReference>
<evidence type="ECO:0000313" key="13">
    <source>
        <dbReference type="EMBL" id="KAI5398890.1"/>
    </source>
</evidence>
<evidence type="ECO:0000256" key="1">
    <source>
        <dbReference type="ARBA" id="ARBA00004123"/>
    </source>
</evidence>
<comment type="function">
    <text evidence="9">Aux/IAA proteins are short-lived transcriptional factors that function as repressors of early auxin response genes at low auxin concentrations. Repression is thought to result from the interaction with auxin response factors (ARFs), proteins that bind to the auxin-responsive promoter element (AuxRE). Formation of heterodimers with ARF proteins may alter their ability to modulate early auxin response genes expression.</text>
</comment>
<evidence type="ECO:0000256" key="5">
    <source>
        <dbReference type="ARBA" id="ARBA00023015"/>
    </source>
</evidence>
<evidence type="ECO:0000256" key="11">
    <source>
        <dbReference type="SAM" id="MobiDB-lite"/>
    </source>
</evidence>
<dbReference type="InterPro" id="IPR033389">
    <property type="entry name" value="AUX/IAA_dom"/>
</dbReference>
<dbReference type="PANTHER" id="PTHR31734">
    <property type="entry name" value="AUXIN-RESPONSIVE PROTEIN IAA17"/>
    <property type="match status" value="1"/>
</dbReference>